<organism evidence="1 2">
    <name type="scientific">Panicum virgatum</name>
    <name type="common">Blackwell switchgrass</name>
    <dbReference type="NCBI Taxonomy" id="38727"/>
    <lineage>
        <taxon>Eukaryota</taxon>
        <taxon>Viridiplantae</taxon>
        <taxon>Streptophyta</taxon>
        <taxon>Embryophyta</taxon>
        <taxon>Tracheophyta</taxon>
        <taxon>Spermatophyta</taxon>
        <taxon>Magnoliopsida</taxon>
        <taxon>Liliopsida</taxon>
        <taxon>Poales</taxon>
        <taxon>Poaceae</taxon>
        <taxon>PACMAD clade</taxon>
        <taxon>Panicoideae</taxon>
        <taxon>Panicodae</taxon>
        <taxon>Paniceae</taxon>
        <taxon>Panicinae</taxon>
        <taxon>Panicum</taxon>
        <taxon>Panicum sect. Hiantes</taxon>
    </lineage>
</organism>
<dbReference type="AlphaFoldDB" id="A0A8T0RKS6"/>
<name>A0A8T0RKS6_PANVG</name>
<proteinExistence type="predicted"/>
<reference evidence="1" key="1">
    <citation type="submission" date="2020-05" db="EMBL/GenBank/DDBJ databases">
        <title>WGS assembly of Panicum virgatum.</title>
        <authorList>
            <person name="Lovell J.T."/>
            <person name="Jenkins J."/>
            <person name="Shu S."/>
            <person name="Juenger T.E."/>
            <person name="Schmutz J."/>
        </authorList>
    </citation>
    <scope>NUCLEOTIDE SEQUENCE</scope>
    <source>
        <strain evidence="1">AP13</strain>
    </source>
</reference>
<dbReference type="Proteomes" id="UP000823388">
    <property type="component" value="Chromosome 5N"/>
</dbReference>
<sequence>MDKIMNNYDAGASDKERDFFTEGLAIGGWTYQRSNQPEESHGSFMQLSRFNTQQAAVIRGTLGCQVFMLLRLT</sequence>
<keyword evidence="2" id="KW-1185">Reference proteome</keyword>
<gene>
    <name evidence="1" type="ORF">PVAP13_5NG079581</name>
</gene>
<accession>A0A8T0RKS6</accession>
<evidence type="ECO:0000313" key="1">
    <source>
        <dbReference type="EMBL" id="KAG2586821.1"/>
    </source>
</evidence>
<evidence type="ECO:0000313" key="2">
    <source>
        <dbReference type="Proteomes" id="UP000823388"/>
    </source>
</evidence>
<comment type="caution">
    <text evidence="1">The sequence shown here is derived from an EMBL/GenBank/DDBJ whole genome shotgun (WGS) entry which is preliminary data.</text>
</comment>
<protein>
    <submittedName>
        <fullName evidence="1">Uncharacterized protein</fullName>
    </submittedName>
</protein>
<dbReference type="EMBL" id="CM029046">
    <property type="protein sequence ID" value="KAG2586821.1"/>
    <property type="molecule type" value="Genomic_DNA"/>
</dbReference>